<keyword evidence="2" id="KW-0521">NADP</keyword>
<dbReference type="EMBL" id="CBUK010000158">
    <property type="protein sequence ID" value="CDI59176.1"/>
    <property type="molecule type" value="Genomic_DNA"/>
</dbReference>
<dbReference type="InterPro" id="IPR009061">
    <property type="entry name" value="DNA-bd_dom_put_sf"/>
</dbReference>
<feature type="coiled-coil region" evidence="3">
    <location>
        <begin position="52"/>
        <end position="79"/>
    </location>
</feature>
<dbReference type="Gene3D" id="3.90.25.10">
    <property type="entry name" value="UDP-galactose 4-epimerase, domain 1"/>
    <property type="match status" value="1"/>
</dbReference>
<dbReference type="PANTHER" id="PTHR10491:SF4">
    <property type="entry name" value="METHIONINE ADENOSYLTRANSFERASE 2 SUBUNIT BETA"/>
    <property type="match status" value="1"/>
</dbReference>
<evidence type="ECO:0000256" key="2">
    <source>
        <dbReference type="RuleBase" id="RU364082"/>
    </source>
</evidence>
<dbReference type="SUPFAM" id="SSF46955">
    <property type="entry name" value="Putative DNA-binding domain"/>
    <property type="match status" value="1"/>
</dbReference>
<dbReference type="HOGENOM" id="CLU_634287_0_0_9"/>
<evidence type="ECO:0000313" key="5">
    <source>
        <dbReference type="EMBL" id="CDI59176.1"/>
    </source>
</evidence>
<comment type="similarity">
    <text evidence="1 2">Belongs to the dTDP-4-dehydrorhamnose reductase family.</text>
</comment>
<dbReference type="CDD" id="cd05254">
    <property type="entry name" value="dTDP_HR_like_SDR_e"/>
    <property type="match status" value="1"/>
</dbReference>
<dbReference type="GO" id="GO:0006355">
    <property type="term" value="P:regulation of DNA-templated transcription"/>
    <property type="evidence" value="ECO:0007669"/>
    <property type="project" value="InterPro"/>
</dbReference>
<dbReference type="InterPro" id="IPR029903">
    <property type="entry name" value="RmlD-like-bd"/>
</dbReference>
<dbReference type="EC" id="1.1.1.133" evidence="2"/>
<comment type="pathway">
    <text evidence="2">Carbohydrate biosynthesis; dTDP-L-rhamnose biosynthesis.</text>
</comment>
<keyword evidence="6" id="KW-1185">Reference proteome</keyword>
<reference evidence="5" key="1">
    <citation type="submission" date="2013-09" db="EMBL/GenBank/DDBJ databases">
        <title>Draft Genome Sequence of five Lactobacillus helveticus strains CIRM-BIA 101T, 103, 104, 951 and 953 isolated from milk product.</title>
        <authorList>
            <person name="Valence F."/>
            <person name="Chuat V."/>
            <person name="Ma L."/>
            <person name="Creno S."/>
            <person name="Falentin H."/>
            <person name="Lortal S."/>
            <person name="Bizet C."/>
            <person name="Clermont D."/>
            <person name="Loux V."/>
            <person name="Bouchier C."/>
            <person name="Cousin S."/>
        </authorList>
    </citation>
    <scope>NUCLEOTIDE SEQUENCE [LARGE SCALE GENOMIC DNA]</scope>
    <source>
        <strain evidence="5">CIRM-BIA 951</strain>
    </source>
</reference>
<name>U6F5G4_LACHE</name>
<sequence>MKPAVRTKGGARRYTDQDFAKLQQILLLKYLGFSLSDIREMTIGSGDAQFLLNSLQIQKRLAEERLEEMKNVIAAIDSTSQALKSNQQVDWSKMLNLIHLTSMNQSLSMQYKNATNISARIRLHRDYSVNKEGWFPWLFSNLHLKPGMKVLELGAGNGALWSQNIDKVPTGVTVVLSDISERMLADAVDKVITEVNPDVIIHCAAWTAVDMAEDDDKVAAVRKVNVGGTQNIANVAKKLDVPMVYLSTDYVFDGQGTKPWEPDFKGYKPLNVYGETKLGGEKAVSDTLDKYFIVRIAWVFGINGHNLIKTMLKVGANHDEVKVVDDQIGTPTYTFDLARLLVDMIETDKYGYYHATNSELPVAEGDHDANGTKTGYISWYDFTKEIYRQAGYDTKVTPVTTAEYGLSKAVRPFNSRLDKSKLVDNGFKPLPV</sequence>
<evidence type="ECO:0000313" key="6">
    <source>
        <dbReference type="Proteomes" id="UP000017248"/>
    </source>
</evidence>
<dbReference type="PANTHER" id="PTHR10491">
    <property type="entry name" value="DTDP-4-DEHYDRORHAMNOSE REDUCTASE"/>
    <property type="match status" value="1"/>
</dbReference>
<dbReference type="CDD" id="cd02440">
    <property type="entry name" value="AdoMet_MTases"/>
    <property type="match status" value="1"/>
</dbReference>
<dbReference type="Gene3D" id="3.40.50.720">
    <property type="entry name" value="NAD(P)-binding Rossmann-like Domain"/>
    <property type="match status" value="1"/>
</dbReference>
<dbReference type="UniPathway" id="UPA00124"/>
<dbReference type="InterPro" id="IPR036291">
    <property type="entry name" value="NAD(P)-bd_dom_sf"/>
</dbReference>
<dbReference type="SUPFAM" id="SSF51735">
    <property type="entry name" value="NAD(P)-binding Rossmann-fold domains"/>
    <property type="match status" value="1"/>
</dbReference>
<gene>
    <name evidence="5" type="ORF">LHCIRMBIA951_01751</name>
</gene>
<dbReference type="Proteomes" id="UP000017248">
    <property type="component" value="Unassembled WGS sequence"/>
</dbReference>
<evidence type="ECO:0000256" key="1">
    <source>
        <dbReference type="ARBA" id="ARBA00010944"/>
    </source>
</evidence>
<dbReference type="GO" id="GO:0005829">
    <property type="term" value="C:cytosol"/>
    <property type="evidence" value="ECO:0007669"/>
    <property type="project" value="TreeGrafter"/>
</dbReference>
<evidence type="ECO:0000259" key="4">
    <source>
        <dbReference type="PROSITE" id="PS50937"/>
    </source>
</evidence>
<evidence type="ECO:0000256" key="3">
    <source>
        <dbReference type="SAM" id="Coils"/>
    </source>
</evidence>
<proteinExistence type="inferred from homology"/>
<dbReference type="Pfam" id="PF04321">
    <property type="entry name" value="RmlD_sub_bind"/>
    <property type="match status" value="1"/>
</dbReference>
<dbReference type="AlphaFoldDB" id="U6F5G4"/>
<feature type="domain" description="HTH merR-type" evidence="4">
    <location>
        <begin position="1"/>
        <end position="44"/>
    </location>
</feature>
<organism evidence="5 6">
    <name type="scientific">Lactobacillus helveticus CIRM-BIA 951</name>
    <dbReference type="NCBI Taxonomy" id="1226334"/>
    <lineage>
        <taxon>Bacteria</taxon>
        <taxon>Bacillati</taxon>
        <taxon>Bacillota</taxon>
        <taxon>Bacilli</taxon>
        <taxon>Lactobacillales</taxon>
        <taxon>Lactobacillaceae</taxon>
        <taxon>Lactobacillus</taxon>
    </lineage>
</organism>
<dbReference type="STRING" id="1587.ALV80_09400"/>
<dbReference type="GO" id="GO:0019305">
    <property type="term" value="P:dTDP-rhamnose biosynthetic process"/>
    <property type="evidence" value="ECO:0007669"/>
    <property type="project" value="UniProtKB-UniPathway"/>
</dbReference>
<dbReference type="Gene3D" id="1.10.1660.10">
    <property type="match status" value="1"/>
</dbReference>
<accession>U6F5G4</accession>
<protein>
    <recommendedName>
        <fullName evidence="2">dTDP-4-dehydrorhamnose reductase</fullName>
        <ecNumber evidence="2">1.1.1.133</ecNumber>
    </recommendedName>
</protein>
<dbReference type="Pfam" id="PF13411">
    <property type="entry name" value="MerR_1"/>
    <property type="match status" value="1"/>
</dbReference>
<comment type="caution">
    <text evidence="5">The sequence shown here is derived from an EMBL/GenBank/DDBJ whole genome shotgun (WGS) entry which is preliminary data.</text>
</comment>
<dbReference type="InterPro" id="IPR000551">
    <property type="entry name" value="MerR-type_HTH_dom"/>
</dbReference>
<keyword evidence="2" id="KW-0560">Oxidoreductase</keyword>
<dbReference type="GO" id="GO:0003677">
    <property type="term" value="F:DNA binding"/>
    <property type="evidence" value="ECO:0007669"/>
    <property type="project" value="InterPro"/>
</dbReference>
<dbReference type="CDD" id="cd01106">
    <property type="entry name" value="HTH_TipAL-Mta"/>
    <property type="match status" value="1"/>
</dbReference>
<dbReference type="PROSITE" id="PS50937">
    <property type="entry name" value="HTH_MERR_2"/>
    <property type="match status" value="1"/>
</dbReference>
<dbReference type="InterPro" id="IPR029063">
    <property type="entry name" value="SAM-dependent_MTases_sf"/>
</dbReference>
<dbReference type="SUPFAM" id="SSF53335">
    <property type="entry name" value="S-adenosyl-L-methionine-dependent methyltransferases"/>
    <property type="match status" value="1"/>
</dbReference>
<dbReference type="GO" id="GO:0008831">
    <property type="term" value="F:dTDP-4-dehydrorhamnose reductase activity"/>
    <property type="evidence" value="ECO:0007669"/>
    <property type="project" value="UniProtKB-EC"/>
</dbReference>
<dbReference type="InterPro" id="IPR005913">
    <property type="entry name" value="dTDP_dehydrorham_reduct"/>
</dbReference>
<comment type="function">
    <text evidence="2">Catalyzes the reduction of dTDP-6-deoxy-L-lyxo-4-hexulose to yield dTDP-L-rhamnose.</text>
</comment>
<keyword evidence="3" id="KW-0175">Coiled coil</keyword>